<evidence type="ECO:0000313" key="2">
    <source>
        <dbReference type="Proteomes" id="UP000281708"/>
    </source>
</evidence>
<dbReference type="Proteomes" id="UP000281708">
    <property type="component" value="Unassembled WGS sequence"/>
</dbReference>
<reference evidence="1 2" key="1">
    <citation type="submission" date="2018-10" db="EMBL/GenBank/DDBJ databases">
        <title>Marmoricola sp. 4Q3S-7 whole genome shotgun sequence.</title>
        <authorList>
            <person name="Li F."/>
        </authorList>
    </citation>
    <scope>NUCLEOTIDE SEQUENCE [LARGE SCALE GENOMIC DNA]</scope>
    <source>
        <strain evidence="1 2">4Q3S-7</strain>
    </source>
</reference>
<evidence type="ECO:0000313" key="1">
    <source>
        <dbReference type="EMBL" id="RLV49014.1"/>
    </source>
</evidence>
<sequence>MVLAGIAALAVVLAGYFGWLTLFRPAAKPVPPTTVVNTVGGYRLTVPEGMTATRRGKITSLVDASRSISVTVTTTAGGAPRSTNDAVVATLRRSYQSLTLLGSAARTVDRRPGRATYGAVVDAEGRRIQFVVITVKGRGRNYALSAFAPIGAKGVTAVRHRFDTVVEGFRVGTG</sequence>
<evidence type="ECO:0008006" key="3">
    <source>
        <dbReference type="Google" id="ProtNLM"/>
    </source>
</evidence>
<organism evidence="1 2">
    <name type="scientific">Nocardioides mangrovicus</name>
    <dbReference type="NCBI Taxonomy" id="2478913"/>
    <lineage>
        <taxon>Bacteria</taxon>
        <taxon>Bacillati</taxon>
        <taxon>Actinomycetota</taxon>
        <taxon>Actinomycetes</taxon>
        <taxon>Propionibacteriales</taxon>
        <taxon>Nocardioidaceae</taxon>
        <taxon>Nocardioides</taxon>
    </lineage>
</organism>
<accession>A0A3L8P1I9</accession>
<comment type="caution">
    <text evidence="1">The sequence shown here is derived from an EMBL/GenBank/DDBJ whole genome shotgun (WGS) entry which is preliminary data.</text>
</comment>
<keyword evidence="2" id="KW-1185">Reference proteome</keyword>
<protein>
    <recommendedName>
        <fullName evidence="3">PsbP C-terminal domain-containing protein</fullName>
    </recommendedName>
</protein>
<gene>
    <name evidence="1" type="ORF">D9V37_10550</name>
</gene>
<dbReference type="Gene3D" id="3.40.1000.10">
    <property type="entry name" value="Mog1/PsbP, alpha/beta/alpha sandwich"/>
    <property type="match status" value="1"/>
</dbReference>
<name>A0A3L8P1I9_9ACTN</name>
<dbReference type="AlphaFoldDB" id="A0A3L8P1I9"/>
<proteinExistence type="predicted"/>
<dbReference type="EMBL" id="RDBE01000007">
    <property type="protein sequence ID" value="RLV49014.1"/>
    <property type="molecule type" value="Genomic_DNA"/>
</dbReference>